<evidence type="ECO:0000259" key="11">
    <source>
        <dbReference type="PROSITE" id="PS50850"/>
    </source>
</evidence>
<dbReference type="PROSITE" id="PS50850">
    <property type="entry name" value="MFS"/>
    <property type="match status" value="1"/>
</dbReference>
<evidence type="ECO:0000256" key="1">
    <source>
        <dbReference type="ARBA" id="ARBA00004141"/>
    </source>
</evidence>
<evidence type="ECO:0000256" key="6">
    <source>
        <dbReference type="ARBA" id="ARBA00022989"/>
    </source>
</evidence>
<dbReference type="PANTHER" id="PTHR48022:SF34">
    <property type="entry name" value="MAJOR FACILITATOR SUPERFAMILY (MFS) PROFILE DOMAIN-CONTAINING PROTEIN-RELATED"/>
    <property type="match status" value="1"/>
</dbReference>
<sequence length="536" mass="58688">MRNIFEVKEPPGVEPAPPSVYGYRPYILSFSAAWASAMYGYDSAFIGGTLALPSFKRAYGLDVASPSQLASLSSNIVSTFQGGAFFGSMFGFYLAERFGRKPILLLSAVIFSIGAGMQLGGIIGLLYAGRALTGLGVGATSMILPIYISECAPPLIRGRLVGLFEVMLQVALVFGFWVNYGVNLNISPDNPAQWHIPVAIQLVPAGLLLLTVPFFCVESPRWLVSKNRSADAQASLAWVRNLPEDHHYVQQELSRIEHGVNHELEMAGDSSGRFTLFRELMAPGVRNRVTIGTLLMVLQNLTGINAINYYSPTIFKAIGFTGTSVGLLATGVYGLVKMASCFIFVAFFVDKVGRRLPLLVGSVGAGIAMYYMGIYVAVSDSLNKAPPRDAGANAALAMVYVYAIFYGFSWNGIPWLYTSEILPTRVRTLGMATGVCIQWLSQFMVVYALPYMIKGIGYGTFIFFGTCTVLAFFFAYFFVPETKGVTIEDMEMLFGRDVSCIAVKARKNYIAHRNDPDSAVYQTEVMKSDRDDREEV</sequence>
<keyword evidence="7 10" id="KW-0472">Membrane</keyword>
<dbReference type="SUPFAM" id="SSF103473">
    <property type="entry name" value="MFS general substrate transporter"/>
    <property type="match status" value="1"/>
</dbReference>
<evidence type="ECO:0000256" key="7">
    <source>
        <dbReference type="ARBA" id="ARBA00023136"/>
    </source>
</evidence>
<evidence type="ECO:0000256" key="2">
    <source>
        <dbReference type="ARBA" id="ARBA00010992"/>
    </source>
</evidence>
<feature type="transmembrane region" description="Helical" evidence="10">
    <location>
        <begin position="390"/>
        <end position="408"/>
    </location>
</feature>
<dbReference type="Pfam" id="PF00083">
    <property type="entry name" value="Sugar_tr"/>
    <property type="match status" value="1"/>
</dbReference>
<feature type="transmembrane region" description="Helical" evidence="10">
    <location>
        <begin position="289"/>
        <end position="307"/>
    </location>
</feature>
<feature type="transmembrane region" description="Helical" evidence="10">
    <location>
        <begin position="102"/>
        <end position="125"/>
    </location>
</feature>
<feature type="transmembrane region" description="Helical" evidence="10">
    <location>
        <begin position="429"/>
        <end position="449"/>
    </location>
</feature>
<keyword evidence="3 9" id="KW-0813">Transport</keyword>
<evidence type="ECO:0000256" key="3">
    <source>
        <dbReference type="ARBA" id="ARBA00022448"/>
    </source>
</evidence>
<dbReference type="GeneID" id="43602077"/>
<comment type="caution">
    <text evidence="12">The sequence shown here is derived from an EMBL/GenBank/DDBJ whole genome shotgun (WGS) entry which is preliminary data.</text>
</comment>
<dbReference type="PRINTS" id="PR00171">
    <property type="entry name" value="SUGRTRNSPORT"/>
</dbReference>
<keyword evidence="5" id="KW-0672">Quinate metabolism</keyword>
<dbReference type="InterPro" id="IPR005828">
    <property type="entry name" value="MFS_sugar_transport-like"/>
</dbReference>
<keyword evidence="4 10" id="KW-0812">Transmembrane</keyword>
<feature type="transmembrane region" description="Helical" evidence="10">
    <location>
        <begin position="160"/>
        <end position="178"/>
    </location>
</feature>
<gene>
    <name evidence="12" type="ORF">BP5553_09228</name>
</gene>
<evidence type="ECO:0000256" key="5">
    <source>
        <dbReference type="ARBA" id="ARBA00022911"/>
    </source>
</evidence>
<dbReference type="InterPro" id="IPR036259">
    <property type="entry name" value="MFS_trans_sf"/>
</dbReference>
<evidence type="ECO:0000256" key="8">
    <source>
        <dbReference type="ARBA" id="ARBA00043213"/>
    </source>
</evidence>
<dbReference type="PROSITE" id="PS00216">
    <property type="entry name" value="SUGAR_TRANSPORT_1"/>
    <property type="match status" value="2"/>
</dbReference>
<name>A0A370TC70_9HELO</name>
<evidence type="ECO:0000256" key="10">
    <source>
        <dbReference type="SAM" id="Phobius"/>
    </source>
</evidence>
<dbReference type="InterPro" id="IPR003663">
    <property type="entry name" value="Sugar/inositol_transpt"/>
</dbReference>
<keyword evidence="13" id="KW-1185">Reference proteome</keyword>
<dbReference type="AlphaFoldDB" id="A0A370TC70"/>
<evidence type="ECO:0000256" key="4">
    <source>
        <dbReference type="ARBA" id="ARBA00022692"/>
    </source>
</evidence>
<evidence type="ECO:0000313" key="12">
    <source>
        <dbReference type="EMBL" id="RDL31826.1"/>
    </source>
</evidence>
<feature type="domain" description="Major facilitator superfamily (MFS) profile" evidence="11">
    <location>
        <begin position="28"/>
        <end position="483"/>
    </location>
</feature>
<dbReference type="InterPro" id="IPR020846">
    <property type="entry name" value="MFS_dom"/>
</dbReference>
<dbReference type="FunFam" id="1.20.1250.20:FF:000026">
    <property type="entry name" value="MFS quinate transporter QutD"/>
    <property type="match status" value="1"/>
</dbReference>
<feature type="transmembrane region" description="Helical" evidence="10">
    <location>
        <begin position="327"/>
        <end position="349"/>
    </location>
</feature>
<feature type="transmembrane region" description="Helical" evidence="10">
    <location>
        <begin position="198"/>
        <end position="217"/>
    </location>
</feature>
<dbReference type="PANTHER" id="PTHR48022">
    <property type="entry name" value="PLASTIDIC GLUCOSE TRANSPORTER 4"/>
    <property type="match status" value="1"/>
</dbReference>
<feature type="transmembrane region" description="Helical" evidence="10">
    <location>
        <begin position="455"/>
        <end position="479"/>
    </location>
</feature>
<feature type="transmembrane region" description="Helical" evidence="10">
    <location>
        <begin position="76"/>
        <end position="95"/>
    </location>
</feature>
<proteinExistence type="inferred from homology"/>
<keyword evidence="6 10" id="KW-1133">Transmembrane helix</keyword>
<dbReference type="OrthoDB" id="508119at2759"/>
<protein>
    <recommendedName>
        <fullName evidence="8">Quinate transporter</fullName>
    </recommendedName>
</protein>
<dbReference type="EMBL" id="NPIC01000011">
    <property type="protein sequence ID" value="RDL31826.1"/>
    <property type="molecule type" value="Genomic_DNA"/>
</dbReference>
<dbReference type="RefSeq" id="XP_031865758.1">
    <property type="nucleotide sequence ID" value="XM_032017851.1"/>
</dbReference>
<dbReference type="PROSITE" id="PS00217">
    <property type="entry name" value="SUGAR_TRANSPORT_2"/>
    <property type="match status" value="1"/>
</dbReference>
<dbReference type="Proteomes" id="UP000254866">
    <property type="component" value="Unassembled WGS sequence"/>
</dbReference>
<comment type="subcellular location">
    <subcellularLocation>
        <location evidence="1">Membrane</location>
        <topology evidence="1">Multi-pass membrane protein</topology>
    </subcellularLocation>
</comment>
<dbReference type="NCBIfam" id="TIGR00879">
    <property type="entry name" value="SP"/>
    <property type="match status" value="1"/>
</dbReference>
<accession>A0A370TC70</accession>
<reference evidence="12 13" key="1">
    <citation type="journal article" date="2018" name="IMA Fungus">
        <title>IMA Genome-F 9: Draft genome sequence of Annulohypoxylon stygium, Aspergillus mulundensis, Berkeleyomyces basicola (syn. Thielaviopsis basicola), Ceratocystis smalleyi, two Cercospora beticola strains, Coleophoma cylindrospora, Fusarium fracticaudum, Phialophora cf. hyalina, and Morchella septimelata.</title>
        <authorList>
            <person name="Wingfield B.D."/>
            <person name="Bills G.F."/>
            <person name="Dong Y."/>
            <person name="Huang W."/>
            <person name="Nel W.J."/>
            <person name="Swalarsk-Parry B.S."/>
            <person name="Vaghefi N."/>
            <person name="Wilken P.M."/>
            <person name="An Z."/>
            <person name="de Beer Z.W."/>
            <person name="De Vos L."/>
            <person name="Chen L."/>
            <person name="Duong T.A."/>
            <person name="Gao Y."/>
            <person name="Hammerbacher A."/>
            <person name="Kikkert J.R."/>
            <person name="Li Y."/>
            <person name="Li H."/>
            <person name="Li K."/>
            <person name="Li Q."/>
            <person name="Liu X."/>
            <person name="Ma X."/>
            <person name="Naidoo K."/>
            <person name="Pethybridge S.J."/>
            <person name="Sun J."/>
            <person name="Steenkamp E.T."/>
            <person name="van der Nest M.A."/>
            <person name="van Wyk S."/>
            <person name="Wingfield M.J."/>
            <person name="Xiong C."/>
            <person name="Yue Q."/>
            <person name="Zhang X."/>
        </authorList>
    </citation>
    <scope>NUCLEOTIDE SEQUENCE [LARGE SCALE GENOMIC DNA]</scope>
    <source>
        <strain evidence="12 13">BP 5553</strain>
    </source>
</reference>
<organism evidence="12 13">
    <name type="scientific">Venustampulla echinocandica</name>
    <dbReference type="NCBI Taxonomy" id="2656787"/>
    <lineage>
        <taxon>Eukaryota</taxon>
        <taxon>Fungi</taxon>
        <taxon>Dikarya</taxon>
        <taxon>Ascomycota</taxon>
        <taxon>Pezizomycotina</taxon>
        <taxon>Leotiomycetes</taxon>
        <taxon>Helotiales</taxon>
        <taxon>Pleuroascaceae</taxon>
        <taxon>Venustampulla</taxon>
    </lineage>
</organism>
<dbReference type="InterPro" id="IPR005829">
    <property type="entry name" value="Sugar_transporter_CS"/>
</dbReference>
<evidence type="ECO:0000256" key="9">
    <source>
        <dbReference type="RuleBase" id="RU003346"/>
    </source>
</evidence>
<feature type="transmembrane region" description="Helical" evidence="10">
    <location>
        <begin position="356"/>
        <end position="378"/>
    </location>
</feature>
<dbReference type="GO" id="GO:0005351">
    <property type="term" value="F:carbohydrate:proton symporter activity"/>
    <property type="evidence" value="ECO:0007669"/>
    <property type="project" value="TreeGrafter"/>
</dbReference>
<dbReference type="GO" id="GO:0016020">
    <property type="term" value="C:membrane"/>
    <property type="evidence" value="ECO:0007669"/>
    <property type="project" value="UniProtKB-SubCell"/>
</dbReference>
<evidence type="ECO:0000313" key="13">
    <source>
        <dbReference type="Proteomes" id="UP000254866"/>
    </source>
</evidence>
<dbReference type="InterPro" id="IPR050360">
    <property type="entry name" value="MFS_Sugar_Transporters"/>
</dbReference>
<feature type="transmembrane region" description="Helical" evidence="10">
    <location>
        <begin position="131"/>
        <end position="148"/>
    </location>
</feature>
<comment type="similarity">
    <text evidence="2 9">Belongs to the major facilitator superfamily. Sugar transporter (TC 2.A.1.1) family.</text>
</comment>
<dbReference type="Gene3D" id="1.20.1250.20">
    <property type="entry name" value="MFS general substrate transporter like domains"/>
    <property type="match status" value="1"/>
</dbReference>